<name>A0A2T1GNS0_9CYAN</name>
<dbReference type="PANTHER" id="PTHR13696">
    <property type="entry name" value="P-LOOP CONTAINING NUCLEOSIDE TRIPHOSPHATE HYDROLASE"/>
    <property type="match status" value="1"/>
</dbReference>
<dbReference type="PANTHER" id="PTHR13696:SF52">
    <property type="entry name" value="PARA FAMILY PROTEIN CT_582"/>
    <property type="match status" value="1"/>
</dbReference>
<dbReference type="Pfam" id="PF13614">
    <property type="entry name" value="AAA_31"/>
    <property type="match status" value="1"/>
</dbReference>
<dbReference type="InterPro" id="IPR050678">
    <property type="entry name" value="DNA_Partitioning_ATPase"/>
</dbReference>
<dbReference type="InterPro" id="IPR025669">
    <property type="entry name" value="AAA_dom"/>
</dbReference>
<dbReference type="Proteomes" id="UP000238937">
    <property type="component" value="Unassembled WGS sequence"/>
</dbReference>
<accession>A0A2T1GNS0</accession>
<dbReference type="EMBL" id="PVWO01000002">
    <property type="protein sequence ID" value="PSB59574.1"/>
    <property type="molecule type" value="Genomic_DNA"/>
</dbReference>
<dbReference type="SUPFAM" id="SSF52540">
    <property type="entry name" value="P-loop containing nucleoside triphosphate hydrolases"/>
    <property type="match status" value="1"/>
</dbReference>
<dbReference type="RefSeq" id="WP_106299320.1">
    <property type="nucleotide sequence ID" value="NZ_PVWO01000002.1"/>
</dbReference>
<organism evidence="2 3">
    <name type="scientific">Chamaesiphon polymorphus CCALA 037</name>
    <dbReference type="NCBI Taxonomy" id="2107692"/>
    <lineage>
        <taxon>Bacteria</taxon>
        <taxon>Bacillati</taxon>
        <taxon>Cyanobacteriota</taxon>
        <taxon>Cyanophyceae</taxon>
        <taxon>Gomontiellales</taxon>
        <taxon>Chamaesiphonaceae</taxon>
        <taxon>Chamaesiphon</taxon>
    </lineage>
</organism>
<protein>
    <submittedName>
        <fullName evidence="2">ParA family protein</fullName>
    </submittedName>
</protein>
<evidence type="ECO:0000313" key="2">
    <source>
        <dbReference type="EMBL" id="PSB59574.1"/>
    </source>
</evidence>
<proteinExistence type="predicted"/>
<keyword evidence="3" id="KW-1185">Reference proteome</keyword>
<evidence type="ECO:0000313" key="3">
    <source>
        <dbReference type="Proteomes" id="UP000238937"/>
    </source>
</evidence>
<dbReference type="CDD" id="cd02042">
    <property type="entry name" value="ParAB_family"/>
    <property type="match status" value="1"/>
</dbReference>
<reference evidence="2 3" key="1">
    <citation type="submission" date="2018-03" db="EMBL/GenBank/DDBJ databases">
        <title>The ancient ancestry and fast evolution of plastids.</title>
        <authorList>
            <person name="Moore K.R."/>
            <person name="Magnabosco C."/>
            <person name="Momper L."/>
            <person name="Gold D.A."/>
            <person name="Bosak T."/>
            <person name="Fournier G.P."/>
        </authorList>
    </citation>
    <scope>NUCLEOTIDE SEQUENCE [LARGE SCALE GENOMIC DNA]</scope>
    <source>
        <strain evidence="2 3">CCALA 037</strain>
    </source>
</reference>
<dbReference type="InterPro" id="IPR027417">
    <property type="entry name" value="P-loop_NTPase"/>
</dbReference>
<dbReference type="OrthoDB" id="465933at2"/>
<evidence type="ECO:0000259" key="1">
    <source>
        <dbReference type="Pfam" id="PF13614"/>
    </source>
</evidence>
<dbReference type="AlphaFoldDB" id="A0A2T1GNS0"/>
<feature type="domain" description="AAA" evidence="1">
    <location>
        <begin position="22"/>
        <end position="189"/>
    </location>
</feature>
<dbReference type="Gene3D" id="3.40.50.300">
    <property type="entry name" value="P-loop containing nucleotide triphosphate hydrolases"/>
    <property type="match status" value="1"/>
</dbReference>
<comment type="caution">
    <text evidence="2">The sequence shown here is derived from an EMBL/GenBank/DDBJ whole genome shotgun (WGS) entry which is preliminary data.</text>
</comment>
<gene>
    <name evidence="2" type="ORF">C7B77_00280</name>
</gene>
<sequence length="278" mass="30942">MSQSIVREETKNEIQDSAQVRIAILSNSGGAGKSTLCHNIAYNLNKLGKSTLLLDLDIQHNLDLFCGLTSTKKVGTMVDVFAENFQGNYPIVQIEGRQTSIIRGCNELQRVQQELVLRRRREQVLADLFVDYPLEYDAILMDCPATLGLVIDNAIASATHLLIPLVPEGKAVQGLNGLFDTIEKISRDLRLNPRPTVLGIVPVGYEKDTASHRQALAAFKSRCDYIEVELFEPITDSKEVKNANEAGKPIGIYRPGHKSSLEFERLTKLLFDKIYGKT</sequence>